<dbReference type="AlphaFoldDB" id="A0A562UY72"/>
<comment type="caution">
    <text evidence="1">The sequence shown here is derived from an EMBL/GenBank/DDBJ whole genome shotgun (WGS) entry which is preliminary data.</text>
</comment>
<proteinExistence type="predicted"/>
<dbReference type="RefSeq" id="WP_147141252.1">
    <property type="nucleotide sequence ID" value="NZ_BAABIJ010000003.1"/>
</dbReference>
<sequence>MRDGYVARWRGVEYDASPDGGHVRLYSPEPGEGFVEVADGRYRRGVLFGELEDFHYVRTVCEWRGEQFMVLGEFGSWLRLEYVGGDSHTAHRLGLEPYDIGVYQIWVPRGEAEAVREIRV</sequence>
<accession>A0A562UY72</accession>
<dbReference type="EMBL" id="VLLL01000007">
    <property type="protein sequence ID" value="TWJ10581.1"/>
    <property type="molecule type" value="Genomic_DNA"/>
</dbReference>
<dbReference type="Proteomes" id="UP000321617">
    <property type="component" value="Unassembled WGS sequence"/>
</dbReference>
<dbReference type="OrthoDB" id="4640847at2"/>
<protein>
    <submittedName>
        <fullName evidence="1">Uncharacterized protein</fullName>
    </submittedName>
</protein>
<evidence type="ECO:0000313" key="2">
    <source>
        <dbReference type="Proteomes" id="UP000321617"/>
    </source>
</evidence>
<organism evidence="1 2">
    <name type="scientific">Stackebrandtia albiflava</name>
    <dbReference type="NCBI Taxonomy" id="406432"/>
    <lineage>
        <taxon>Bacteria</taxon>
        <taxon>Bacillati</taxon>
        <taxon>Actinomycetota</taxon>
        <taxon>Actinomycetes</taxon>
        <taxon>Glycomycetales</taxon>
        <taxon>Glycomycetaceae</taxon>
        <taxon>Stackebrandtia</taxon>
    </lineage>
</organism>
<keyword evidence="2" id="KW-1185">Reference proteome</keyword>
<name>A0A562UY72_9ACTN</name>
<gene>
    <name evidence="1" type="ORF">LX16_4000</name>
</gene>
<evidence type="ECO:0000313" key="1">
    <source>
        <dbReference type="EMBL" id="TWJ10581.1"/>
    </source>
</evidence>
<reference evidence="1 2" key="1">
    <citation type="journal article" date="2013" name="Stand. Genomic Sci.">
        <title>Genomic Encyclopedia of Type Strains, Phase I: The one thousand microbial genomes (KMG-I) project.</title>
        <authorList>
            <person name="Kyrpides N.C."/>
            <person name="Woyke T."/>
            <person name="Eisen J.A."/>
            <person name="Garrity G."/>
            <person name="Lilburn T.G."/>
            <person name="Beck B.J."/>
            <person name="Whitman W.B."/>
            <person name="Hugenholtz P."/>
            <person name="Klenk H.P."/>
        </authorList>
    </citation>
    <scope>NUCLEOTIDE SEQUENCE [LARGE SCALE GENOMIC DNA]</scope>
    <source>
        <strain evidence="1 2">DSM 45044</strain>
    </source>
</reference>